<feature type="non-terminal residue" evidence="1">
    <location>
        <position position="351"/>
    </location>
</feature>
<evidence type="ECO:0000313" key="2">
    <source>
        <dbReference type="Proteomes" id="UP001055072"/>
    </source>
</evidence>
<protein>
    <submittedName>
        <fullName evidence="1">Uncharacterized protein</fullName>
    </submittedName>
</protein>
<comment type="caution">
    <text evidence="1">The sequence shown here is derived from an EMBL/GenBank/DDBJ whole genome shotgun (WGS) entry which is preliminary data.</text>
</comment>
<reference evidence="1" key="1">
    <citation type="journal article" date="2021" name="Environ. Microbiol.">
        <title>Gene family expansions and transcriptome signatures uncover fungal adaptations to wood decay.</title>
        <authorList>
            <person name="Hage H."/>
            <person name="Miyauchi S."/>
            <person name="Viragh M."/>
            <person name="Drula E."/>
            <person name="Min B."/>
            <person name="Chaduli D."/>
            <person name="Navarro D."/>
            <person name="Favel A."/>
            <person name="Norest M."/>
            <person name="Lesage-Meessen L."/>
            <person name="Balint B."/>
            <person name="Merenyi Z."/>
            <person name="de Eugenio L."/>
            <person name="Morin E."/>
            <person name="Martinez A.T."/>
            <person name="Baldrian P."/>
            <person name="Stursova M."/>
            <person name="Martinez M.J."/>
            <person name="Novotny C."/>
            <person name="Magnuson J.K."/>
            <person name="Spatafora J.W."/>
            <person name="Maurice S."/>
            <person name="Pangilinan J."/>
            <person name="Andreopoulos W."/>
            <person name="LaButti K."/>
            <person name="Hundley H."/>
            <person name="Na H."/>
            <person name="Kuo A."/>
            <person name="Barry K."/>
            <person name="Lipzen A."/>
            <person name="Henrissat B."/>
            <person name="Riley R."/>
            <person name="Ahrendt S."/>
            <person name="Nagy L.G."/>
            <person name="Grigoriev I.V."/>
            <person name="Martin F."/>
            <person name="Rosso M.N."/>
        </authorList>
    </citation>
    <scope>NUCLEOTIDE SEQUENCE</scope>
    <source>
        <strain evidence="1">CBS 384.51</strain>
    </source>
</reference>
<gene>
    <name evidence="1" type="ORF">BDY19DRAFT_1020981</name>
</gene>
<proteinExistence type="predicted"/>
<dbReference type="EMBL" id="MU274930">
    <property type="protein sequence ID" value="KAI0085559.1"/>
    <property type="molecule type" value="Genomic_DNA"/>
</dbReference>
<keyword evidence="2" id="KW-1185">Reference proteome</keyword>
<evidence type="ECO:0000313" key="1">
    <source>
        <dbReference type="EMBL" id="KAI0085559.1"/>
    </source>
</evidence>
<name>A0ACB8TUJ9_9APHY</name>
<accession>A0ACB8TUJ9</accession>
<sequence>MGRDGPVKLSWPAVVEEGETKILDTSRNDGFRKNLAPVCHPASCPTGFWLIPSSRDPKTSTRSYATTAFDQPNASRLNLTVLVIAVRRQVLLSTADSNGEMTVTGVEFEHEGKVHQIHVNKEVILSAGYVVITVHDTRTQHLLELSGIGRRNILDKAGIPLKVELPGSGENLQEHIYAGVSYELTDDAPLDTLDILRDPEVLAKQLELAKVGKELFHSGCVDIGFLALAQLSPERAPELHAKIEEIVQELESEVADAEKKGGAHPVKKGLVEQYKLLKQRYSDKAGEGSPGFQWISFPACSSTPNLPAPGKRYVTMMLVFNHGFSRGTLHAVSNDPSVPPEIDLRHLSQDV</sequence>
<organism evidence="1 2">
    <name type="scientific">Irpex rosettiformis</name>
    <dbReference type="NCBI Taxonomy" id="378272"/>
    <lineage>
        <taxon>Eukaryota</taxon>
        <taxon>Fungi</taxon>
        <taxon>Dikarya</taxon>
        <taxon>Basidiomycota</taxon>
        <taxon>Agaricomycotina</taxon>
        <taxon>Agaricomycetes</taxon>
        <taxon>Polyporales</taxon>
        <taxon>Irpicaceae</taxon>
        <taxon>Irpex</taxon>
    </lineage>
</organism>
<dbReference type="Proteomes" id="UP001055072">
    <property type="component" value="Unassembled WGS sequence"/>
</dbReference>